<reference evidence="4" key="1">
    <citation type="submission" date="2025-08" db="UniProtKB">
        <authorList>
            <consortium name="RefSeq"/>
        </authorList>
    </citation>
    <scope>IDENTIFICATION</scope>
</reference>
<organism evidence="3 4">
    <name type="scientific">Microcaecilia unicolor</name>
    <dbReference type="NCBI Taxonomy" id="1415580"/>
    <lineage>
        <taxon>Eukaryota</taxon>
        <taxon>Metazoa</taxon>
        <taxon>Chordata</taxon>
        <taxon>Craniata</taxon>
        <taxon>Vertebrata</taxon>
        <taxon>Euteleostomi</taxon>
        <taxon>Amphibia</taxon>
        <taxon>Gymnophiona</taxon>
        <taxon>Siphonopidae</taxon>
        <taxon>Microcaecilia</taxon>
    </lineage>
</organism>
<accession>A0A6P7ZFT6</accession>
<protein>
    <submittedName>
        <fullName evidence="4">Uncharacterized protein LOC115482504</fullName>
    </submittedName>
</protein>
<proteinExistence type="predicted"/>
<dbReference type="GeneID" id="115482504"/>
<name>A0A6P7ZFT6_9AMPH</name>
<dbReference type="AlphaFoldDB" id="A0A6P7ZFT6"/>
<keyword evidence="2" id="KW-0812">Transmembrane</keyword>
<evidence type="ECO:0000256" key="2">
    <source>
        <dbReference type="SAM" id="Phobius"/>
    </source>
</evidence>
<keyword evidence="2" id="KW-0472">Membrane</keyword>
<dbReference type="KEGG" id="muo:115482504"/>
<feature type="transmembrane region" description="Helical" evidence="2">
    <location>
        <begin position="60"/>
        <end position="81"/>
    </location>
</feature>
<dbReference type="Proteomes" id="UP000515156">
    <property type="component" value="Chromosome 13"/>
</dbReference>
<dbReference type="InParanoid" id="A0A6P7ZFT6"/>
<feature type="region of interest" description="Disordered" evidence="1">
    <location>
        <begin position="222"/>
        <end position="247"/>
    </location>
</feature>
<evidence type="ECO:0000313" key="3">
    <source>
        <dbReference type="Proteomes" id="UP000515156"/>
    </source>
</evidence>
<keyword evidence="2" id="KW-1133">Transmembrane helix</keyword>
<evidence type="ECO:0000256" key="1">
    <source>
        <dbReference type="SAM" id="MobiDB-lite"/>
    </source>
</evidence>
<dbReference type="RefSeq" id="XP_030078207.1">
    <property type="nucleotide sequence ID" value="XM_030222347.1"/>
</dbReference>
<evidence type="ECO:0000313" key="4">
    <source>
        <dbReference type="RefSeq" id="XP_030078207.1"/>
    </source>
</evidence>
<feature type="compositionally biased region" description="Low complexity" evidence="1">
    <location>
        <begin position="223"/>
        <end position="235"/>
    </location>
</feature>
<keyword evidence="3" id="KW-1185">Reference proteome</keyword>
<gene>
    <name evidence="4" type="primary">LOC115482504</name>
</gene>
<sequence length="247" mass="28312">MPRVIVSSHSPWNIWEQDSTSKRERSNPHQRLERLCLQFQALVVQPACDPDFTFKLLYVFLPWHLIGHVVCFVVILVALDWSQHPWHMDLMTLLVVEPVRFLRGPRSLLTYGLTQTDSEGLFCCCVSILLKAWRSLTSLSYIRVWKVYEALCQWIEPMAQLLDSYWTWPQFWHSYKKILREVSPSVPFKGPGCGLSRLSGVSERFFPGSACRRMFIEGRQAATSTPTTSGSTVGPDIGTTRLDGSFI</sequence>